<comment type="similarity">
    <text evidence="1">Belongs to the CWC26 family.</text>
</comment>
<organism evidence="4 5">
    <name type="scientific">Schistosoma margrebowiei</name>
    <dbReference type="NCBI Taxonomy" id="48269"/>
    <lineage>
        <taxon>Eukaryota</taxon>
        <taxon>Metazoa</taxon>
        <taxon>Spiralia</taxon>
        <taxon>Lophotrochozoa</taxon>
        <taxon>Platyhelminthes</taxon>
        <taxon>Trematoda</taxon>
        <taxon>Digenea</taxon>
        <taxon>Strigeidida</taxon>
        <taxon>Schistosomatoidea</taxon>
        <taxon>Schistosomatidae</taxon>
        <taxon>Schistosoma</taxon>
    </lineage>
</organism>
<evidence type="ECO:0000256" key="3">
    <source>
        <dbReference type="SAM" id="MobiDB-lite"/>
    </source>
</evidence>
<feature type="compositionally biased region" description="Basic residues" evidence="3">
    <location>
        <begin position="159"/>
        <end position="178"/>
    </location>
</feature>
<protein>
    <recommendedName>
        <fullName evidence="2">BUD13 homolog</fullName>
    </recommendedName>
</protein>
<dbReference type="Proteomes" id="UP000277204">
    <property type="component" value="Unassembled WGS sequence"/>
</dbReference>
<accession>A0A183LBA7</accession>
<reference evidence="4 5" key="1">
    <citation type="submission" date="2018-11" db="EMBL/GenBank/DDBJ databases">
        <authorList>
            <consortium name="Pathogen Informatics"/>
        </authorList>
    </citation>
    <scope>NUCLEOTIDE SEQUENCE [LARGE SCALE GENOMIC DNA]</scope>
    <source>
        <strain evidence="4 5">Zambia</strain>
    </source>
</reference>
<dbReference type="InterPro" id="IPR051112">
    <property type="entry name" value="CWC26_splicing_factor"/>
</dbReference>
<dbReference type="GO" id="GO:0003723">
    <property type="term" value="F:RNA binding"/>
    <property type="evidence" value="ECO:0007669"/>
    <property type="project" value="TreeGrafter"/>
</dbReference>
<dbReference type="PANTHER" id="PTHR31809">
    <property type="entry name" value="BUD13 HOMOLOG"/>
    <property type="match status" value="1"/>
</dbReference>
<dbReference type="GO" id="GO:0005684">
    <property type="term" value="C:U2-type spliceosomal complex"/>
    <property type="evidence" value="ECO:0007669"/>
    <property type="project" value="TreeGrafter"/>
</dbReference>
<feature type="compositionally biased region" description="Basic and acidic residues" evidence="3">
    <location>
        <begin position="80"/>
        <end position="97"/>
    </location>
</feature>
<feature type="region of interest" description="Disordered" evidence="3">
    <location>
        <begin position="142"/>
        <end position="216"/>
    </location>
</feature>
<dbReference type="InterPro" id="IPR018609">
    <property type="entry name" value="Bud13"/>
</dbReference>
<dbReference type="AlphaFoldDB" id="A0A183LBA7"/>
<name>A0A183LBA7_9TREM</name>
<dbReference type="PANTHER" id="PTHR31809:SF0">
    <property type="entry name" value="BUD13 HOMOLOG"/>
    <property type="match status" value="1"/>
</dbReference>
<evidence type="ECO:0000313" key="4">
    <source>
        <dbReference type="EMBL" id="VDO50150.1"/>
    </source>
</evidence>
<evidence type="ECO:0000256" key="2">
    <source>
        <dbReference type="ARBA" id="ARBA00014454"/>
    </source>
</evidence>
<feature type="region of interest" description="Disordered" evidence="3">
    <location>
        <begin position="78"/>
        <end position="97"/>
    </location>
</feature>
<keyword evidence="5" id="KW-1185">Reference proteome</keyword>
<proteinExistence type="inferred from homology"/>
<evidence type="ECO:0000313" key="5">
    <source>
        <dbReference type="Proteomes" id="UP000277204"/>
    </source>
</evidence>
<dbReference type="Pfam" id="PF09736">
    <property type="entry name" value="Bud13"/>
    <property type="match status" value="1"/>
</dbReference>
<dbReference type="STRING" id="48269.A0A183LBA7"/>
<sequence>MTTNDPSKDNKADYLRRYLEPVGRKKKRKVVNDITVKYISGDLPETLDAFYKTDADGFEFPSDPSSVEPLPTVVRQATLLKDKKSKQGDKSKKEAELEARYDVWNKGIKTLEETYNKLKEQEYESSKPLARYASDKDLTEHLKSQIHSEDPMAQYFVRKSAKKKRQKKSHKKKKHKHSSHSDSSHSSQSDDSGDDEGEDARPRYKGPEPPPNRYNIWPGFRWDGVDRSNGFEKKIVEDQTRRRVEREIAQRWAVEDIPMEAGDQQLVHSPFVPSGYWSPCAPLVWNPVKAPDIRFSSSHFRKQHPRHEKAVSRTSLAEAIYAWPCESILRGRVDSPHSRPYQGIWGPLNILVFCFPIQ</sequence>
<evidence type="ECO:0000256" key="1">
    <source>
        <dbReference type="ARBA" id="ARBA00011069"/>
    </source>
</evidence>
<dbReference type="GO" id="GO:0000398">
    <property type="term" value="P:mRNA splicing, via spliceosome"/>
    <property type="evidence" value="ECO:0007669"/>
    <property type="project" value="TreeGrafter"/>
</dbReference>
<gene>
    <name evidence="4" type="ORF">SMRZ_LOCUS1082</name>
</gene>
<dbReference type="GO" id="GO:0070274">
    <property type="term" value="C:RES complex"/>
    <property type="evidence" value="ECO:0007669"/>
    <property type="project" value="TreeGrafter"/>
</dbReference>
<dbReference type="EMBL" id="UZAI01000224">
    <property type="protein sequence ID" value="VDO50150.1"/>
    <property type="molecule type" value="Genomic_DNA"/>
</dbReference>